<proteinExistence type="predicted"/>
<gene>
    <name evidence="2" type="ORF">RW1_006_00250</name>
</gene>
<feature type="transmembrane region" description="Helical" evidence="1">
    <location>
        <begin position="52"/>
        <end position="69"/>
    </location>
</feature>
<keyword evidence="1" id="KW-1133">Transmembrane helix</keyword>
<evidence type="ECO:0000313" key="2">
    <source>
        <dbReference type="EMBL" id="GAF43133.1"/>
    </source>
</evidence>
<sequence>MEPGFSGQFLHTLPHVELTPPFSELYERDFGGATLCIALLLGTAVITPRTAIVVPATLSFSVFAIPHFYNHLHRLTGSTTFEAIALTSLNLLVAALGITIILVTSLRDQRDRRRNVTIPDAETS</sequence>
<evidence type="ECO:0000313" key="3">
    <source>
        <dbReference type="Proteomes" id="UP000019491"/>
    </source>
</evidence>
<dbReference type="EMBL" id="BAWF01000006">
    <property type="protein sequence ID" value="GAF43133.1"/>
    <property type="molecule type" value="Genomic_DNA"/>
</dbReference>
<accession>X0PL98</accession>
<protein>
    <submittedName>
        <fullName evidence="2">Uncharacterized protein</fullName>
    </submittedName>
</protein>
<evidence type="ECO:0000256" key="1">
    <source>
        <dbReference type="SAM" id="Phobius"/>
    </source>
</evidence>
<organism evidence="2 3">
    <name type="scientific">Rhodococcus wratislaviensis NBRC 100605</name>
    <dbReference type="NCBI Taxonomy" id="1219028"/>
    <lineage>
        <taxon>Bacteria</taxon>
        <taxon>Bacillati</taxon>
        <taxon>Actinomycetota</taxon>
        <taxon>Actinomycetes</taxon>
        <taxon>Mycobacteriales</taxon>
        <taxon>Nocardiaceae</taxon>
        <taxon>Rhodococcus</taxon>
    </lineage>
</organism>
<keyword evidence="1" id="KW-0812">Transmembrane</keyword>
<reference evidence="2 3" key="1">
    <citation type="submission" date="2014-02" db="EMBL/GenBank/DDBJ databases">
        <title>Whole genome shotgun sequence of Rhodococcus wratislaviensis NBRC 100605.</title>
        <authorList>
            <person name="Hosoyama A."/>
            <person name="Tsuchikane K."/>
            <person name="Yoshida I."/>
            <person name="Ohji S."/>
            <person name="Ichikawa N."/>
            <person name="Yamazoe A."/>
            <person name="Fujita N."/>
        </authorList>
    </citation>
    <scope>NUCLEOTIDE SEQUENCE [LARGE SCALE GENOMIC DNA]</scope>
    <source>
        <strain evidence="2 3">NBRC 100605</strain>
    </source>
</reference>
<comment type="caution">
    <text evidence="2">The sequence shown here is derived from an EMBL/GenBank/DDBJ whole genome shotgun (WGS) entry which is preliminary data.</text>
</comment>
<name>X0PL98_RHOWR</name>
<feature type="transmembrane region" description="Helical" evidence="1">
    <location>
        <begin position="81"/>
        <end position="104"/>
    </location>
</feature>
<keyword evidence="3" id="KW-1185">Reference proteome</keyword>
<keyword evidence="1" id="KW-0472">Membrane</keyword>
<dbReference type="Proteomes" id="UP000019491">
    <property type="component" value="Unassembled WGS sequence"/>
</dbReference>
<feature type="transmembrane region" description="Helical" evidence="1">
    <location>
        <begin position="30"/>
        <end position="47"/>
    </location>
</feature>
<dbReference type="AlphaFoldDB" id="X0PL98"/>